<proteinExistence type="predicted"/>
<feature type="compositionally biased region" description="Polar residues" evidence="1">
    <location>
        <begin position="116"/>
        <end position="129"/>
    </location>
</feature>
<evidence type="ECO:0000256" key="1">
    <source>
        <dbReference type="SAM" id="MobiDB-lite"/>
    </source>
</evidence>
<sequence>MKYAESKNPRSRLSQADFQNLQNLSPEERQQRLQEMGVNAGNFRGGRAAGQTGGGFASGEIISKDDTSVTIKLRDARLPDGQGGSKIIFLSNSTEIGKFATGTASDLEVGSAITVNGKTNSDGSITADSIQIRPLAQPAAQ</sequence>
<name>A0A1F5RLG3_9BACT</name>
<feature type="compositionally biased region" description="Polar residues" evidence="1">
    <location>
        <begin position="11"/>
        <end position="25"/>
    </location>
</feature>
<reference evidence="2 3" key="1">
    <citation type="journal article" date="2016" name="Nat. Commun.">
        <title>Thousands of microbial genomes shed light on interconnected biogeochemical processes in an aquifer system.</title>
        <authorList>
            <person name="Anantharaman K."/>
            <person name="Brown C.T."/>
            <person name="Hug L.A."/>
            <person name="Sharon I."/>
            <person name="Castelle C.J."/>
            <person name="Probst A.J."/>
            <person name="Thomas B.C."/>
            <person name="Singh A."/>
            <person name="Wilkins M.J."/>
            <person name="Karaoz U."/>
            <person name="Brodie E.L."/>
            <person name="Williams K.H."/>
            <person name="Hubbard S.S."/>
            <person name="Banfield J.F."/>
        </authorList>
    </citation>
    <scope>NUCLEOTIDE SEQUENCE [LARGE SCALE GENOMIC DNA]</scope>
</reference>
<organism evidence="2 3">
    <name type="scientific">Candidatus Falkowbacteria bacterium RIFCSPHIGHO2_02_FULL_45_15</name>
    <dbReference type="NCBI Taxonomy" id="1797987"/>
    <lineage>
        <taxon>Bacteria</taxon>
        <taxon>Candidatus Falkowiibacteriota</taxon>
    </lineage>
</organism>
<feature type="region of interest" description="Disordered" evidence="1">
    <location>
        <begin position="116"/>
        <end position="141"/>
    </location>
</feature>
<dbReference type="EMBL" id="MFFU01000058">
    <property type="protein sequence ID" value="OGF14861.1"/>
    <property type="molecule type" value="Genomic_DNA"/>
</dbReference>
<accession>A0A1F5RLG3</accession>
<evidence type="ECO:0008006" key="4">
    <source>
        <dbReference type="Google" id="ProtNLM"/>
    </source>
</evidence>
<feature type="region of interest" description="Disordered" evidence="1">
    <location>
        <begin position="1"/>
        <end position="61"/>
    </location>
</feature>
<evidence type="ECO:0000313" key="2">
    <source>
        <dbReference type="EMBL" id="OGF14861.1"/>
    </source>
</evidence>
<gene>
    <name evidence="2" type="ORF">A3D54_01500</name>
</gene>
<evidence type="ECO:0000313" key="3">
    <source>
        <dbReference type="Proteomes" id="UP000177691"/>
    </source>
</evidence>
<feature type="compositionally biased region" description="Gly residues" evidence="1">
    <location>
        <begin position="43"/>
        <end position="57"/>
    </location>
</feature>
<protein>
    <recommendedName>
        <fullName evidence="4">DUF5666 domain-containing protein</fullName>
    </recommendedName>
</protein>
<dbReference type="Proteomes" id="UP000177691">
    <property type="component" value="Unassembled WGS sequence"/>
</dbReference>
<comment type="caution">
    <text evidence="2">The sequence shown here is derived from an EMBL/GenBank/DDBJ whole genome shotgun (WGS) entry which is preliminary data.</text>
</comment>
<dbReference type="AlphaFoldDB" id="A0A1F5RLG3"/>